<name>A0A1M5MTD9_9FIRM</name>
<dbReference type="Pfam" id="PF00763">
    <property type="entry name" value="THF_DHG_CYH"/>
    <property type="match status" value="1"/>
</dbReference>
<dbReference type="GO" id="GO:0000105">
    <property type="term" value="P:L-histidine biosynthetic process"/>
    <property type="evidence" value="ECO:0007669"/>
    <property type="project" value="UniProtKB-KW"/>
</dbReference>
<dbReference type="EMBL" id="FQWY01000013">
    <property type="protein sequence ID" value="SHG80487.1"/>
    <property type="molecule type" value="Genomic_DNA"/>
</dbReference>
<dbReference type="InterPro" id="IPR020630">
    <property type="entry name" value="THF_DH/CycHdrlase_cat_dom"/>
</dbReference>
<dbReference type="EC" id="3.5.4.9" evidence="12"/>
<dbReference type="UniPathway" id="UPA00193"/>
<dbReference type="PANTHER" id="PTHR48099:SF5">
    <property type="entry name" value="C-1-TETRAHYDROFOLATE SYNTHASE, CYTOPLASMIC"/>
    <property type="match status" value="1"/>
</dbReference>
<evidence type="ECO:0000256" key="11">
    <source>
        <dbReference type="ARBA" id="ARBA00023268"/>
    </source>
</evidence>
<feature type="domain" description="Tetrahydrofolate dehydrogenase/cyclohydrolase NAD(P)-binding" evidence="14">
    <location>
        <begin position="146"/>
        <end position="290"/>
    </location>
</feature>
<dbReference type="Pfam" id="PF02882">
    <property type="entry name" value="THF_DHG_CYH_C"/>
    <property type="match status" value="1"/>
</dbReference>
<comment type="function">
    <text evidence="12">Catalyzes the oxidation of 5,10-methylenetetrahydrofolate to 5,10-methenyltetrahydrofolate and then the hydrolysis of 5,10-methenyltetrahydrofolate to 10-formyltetrahydrofolate.</text>
</comment>
<evidence type="ECO:0000256" key="5">
    <source>
        <dbReference type="ARBA" id="ARBA00022755"/>
    </source>
</evidence>
<keyword evidence="7 12" id="KW-0521">NADP</keyword>
<feature type="binding site" evidence="12">
    <location>
        <begin position="172"/>
        <end position="174"/>
    </location>
    <ligand>
        <name>NADP(+)</name>
        <dbReference type="ChEBI" id="CHEBI:58349"/>
    </ligand>
</feature>
<comment type="catalytic activity">
    <reaction evidence="12">
        <text>(6R)-5,10-methenyltetrahydrofolate + H2O = (6R)-10-formyltetrahydrofolate + H(+)</text>
        <dbReference type="Rhea" id="RHEA:23700"/>
        <dbReference type="ChEBI" id="CHEBI:15377"/>
        <dbReference type="ChEBI" id="CHEBI:15378"/>
        <dbReference type="ChEBI" id="CHEBI:57455"/>
        <dbReference type="ChEBI" id="CHEBI:195366"/>
        <dbReference type="EC" id="3.5.4.9"/>
    </reaction>
</comment>
<evidence type="ECO:0000256" key="9">
    <source>
        <dbReference type="ARBA" id="ARBA00023102"/>
    </source>
</evidence>
<dbReference type="PRINTS" id="PR00085">
    <property type="entry name" value="THFDHDRGNASE"/>
</dbReference>
<dbReference type="AlphaFoldDB" id="A0A1M5MTD9"/>
<keyword evidence="5 12" id="KW-0658">Purine biosynthesis</keyword>
<keyword evidence="16" id="KW-1185">Reference proteome</keyword>
<evidence type="ECO:0000313" key="15">
    <source>
        <dbReference type="EMBL" id="SHG80487.1"/>
    </source>
</evidence>
<reference evidence="16" key="1">
    <citation type="submission" date="2016-11" db="EMBL/GenBank/DDBJ databases">
        <authorList>
            <person name="Varghese N."/>
            <person name="Submissions S."/>
        </authorList>
    </citation>
    <scope>NUCLEOTIDE SEQUENCE [LARGE SCALE GENOMIC DNA]</scope>
    <source>
        <strain evidence="16">DSM 11003</strain>
    </source>
</reference>
<keyword evidence="6 12" id="KW-0378">Hydrolase</keyword>
<evidence type="ECO:0000256" key="10">
    <source>
        <dbReference type="ARBA" id="ARBA00023167"/>
    </source>
</evidence>
<dbReference type="GO" id="GO:0009086">
    <property type="term" value="P:methionine biosynthetic process"/>
    <property type="evidence" value="ECO:0007669"/>
    <property type="project" value="UniProtKB-KW"/>
</dbReference>
<organism evidence="15 16">
    <name type="scientific">Thermosyntropha lipolytica DSM 11003</name>
    <dbReference type="NCBI Taxonomy" id="1123382"/>
    <lineage>
        <taxon>Bacteria</taxon>
        <taxon>Bacillati</taxon>
        <taxon>Bacillota</taxon>
        <taxon>Clostridia</taxon>
        <taxon>Eubacteriales</taxon>
        <taxon>Syntrophomonadaceae</taxon>
        <taxon>Thermosyntropha</taxon>
    </lineage>
</organism>
<dbReference type="GO" id="GO:0006164">
    <property type="term" value="P:purine nucleotide biosynthetic process"/>
    <property type="evidence" value="ECO:0007669"/>
    <property type="project" value="UniProtKB-KW"/>
</dbReference>
<keyword evidence="9 12" id="KW-0368">Histidine biosynthesis</keyword>
<evidence type="ECO:0000256" key="6">
    <source>
        <dbReference type="ARBA" id="ARBA00022801"/>
    </source>
</evidence>
<dbReference type="GO" id="GO:0005829">
    <property type="term" value="C:cytosol"/>
    <property type="evidence" value="ECO:0007669"/>
    <property type="project" value="TreeGrafter"/>
</dbReference>
<protein>
    <recommendedName>
        <fullName evidence="12">Bifunctional protein FolD</fullName>
    </recommendedName>
    <domain>
        <recommendedName>
            <fullName evidence="12">Methylenetetrahydrofolate dehydrogenase</fullName>
            <ecNumber evidence="12">1.5.1.5</ecNumber>
        </recommendedName>
    </domain>
    <domain>
        <recommendedName>
            <fullName evidence="12">Methenyltetrahydrofolate cyclohydrolase</fullName>
            <ecNumber evidence="12">3.5.4.9</ecNumber>
        </recommendedName>
    </domain>
</protein>
<dbReference type="Gene3D" id="3.40.50.720">
    <property type="entry name" value="NAD(P)-binding Rossmann-like Domain"/>
    <property type="match status" value="1"/>
</dbReference>
<evidence type="ECO:0000256" key="1">
    <source>
        <dbReference type="ARBA" id="ARBA00004777"/>
    </source>
</evidence>
<sequence length="296" mass="32279">MNALYDVKKPNLLYGKVIRDQILSEVAAEIEELKKQHVAPFLMTIEVGNDPATAVYKESQRKLAAQIGINYETIELSKNTSEERLLKMIDRINRDPVINGLMVHMPLPEHIDARKVQWSINSLKDVEGVTPYNMGKLFLGAEALYPCTAESIMALIKATGVDLKGKEVTVVGCSSIVGKPVATMLLKEEATVSVCHYQTSKRGMLEHHVRNAEILVVAAGVPNLIPGEWIREGAIVIDAGINRVGKDIVGDVDFEGALKRASYITPVPGGVGSVTVAYLMKNTVTALKRQLAAQHG</sequence>
<dbReference type="GO" id="GO:0004477">
    <property type="term" value="F:methenyltetrahydrofolate cyclohydrolase activity"/>
    <property type="evidence" value="ECO:0007669"/>
    <property type="project" value="UniProtKB-UniRule"/>
</dbReference>
<evidence type="ECO:0000259" key="13">
    <source>
        <dbReference type="Pfam" id="PF00763"/>
    </source>
</evidence>
<dbReference type="HAMAP" id="MF_01576">
    <property type="entry name" value="THF_DHG_CYH"/>
    <property type="match status" value="1"/>
</dbReference>
<feature type="binding site" evidence="12">
    <location>
        <position position="241"/>
    </location>
    <ligand>
        <name>NADP(+)</name>
        <dbReference type="ChEBI" id="CHEBI:58349"/>
    </ligand>
</feature>
<evidence type="ECO:0000259" key="14">
    <source>
        <dbReference type="Pfam" id="PF02882"/>
    </source>
</evidence>
<keyword evidence="11 12" id="KW-0511">Multifunctional enzyme</keyword>
<dbReference type="SUPFAM" id="SSF51735">
    <property type="entry name" value="NAD(P)-binding Rossmann-fold domains"/>
    <property type="match status" value="1"/>
</dbReference>
<dbReference type="FunFam" id="3.40.50.720:FF:000006">
    <property type="entry name" value="Bifunctional protein FolD"/>
    <property type="match status" value="1"/>
</dbReference>
<dbReference type="EC" id="1.5.1.5" evidence="12"/>
<comment type="catalytic activity">
    <reaction evidence="12">
        <text>(6R)-5,10-methylene-5,6,7,8-tetrahydrofolate + NADP(+) = (6R)-5,10-methenyltetrahydrofolate + NADPH</text>
        <dbReference type="Rhea" id="RHEA:22812"/>
        <dbReference type="ChEBI" id="CHEBI:15636"/>
        <dbReference type="ChEBI" id="CHEBI:57455"/>
        <dbReference type="ChEBI" id="CHEBI:57783"/>
        <dbReference type="ChEBI" id="CHEBI:58349"/>
        <dbReference type="EC" id="1.5.1.5"/>
    </reaction>
</comment>
<feature type="domain" description="Tetrahydrofolate dehydrogenase/cyclohydrolase catalytic" evidence="13">
    <location>
        <begin position="13"/>
        <end position="127"/>
    </location>
</feature>
<evidence type="ECO:0000256" key="7">
    <source>
        <dbReference type="ARBA" id="ARBA00022857"/>
    </source>
</evidence>
<evidence type="ECO:0000256" key="8">
    <source>
        <dbReference type="ARBA" id="ARBA00023002"/>
    </source>
</evidence>
<dbReference type="GO" id="GO:0035999">
    <property type="term" value="P:tetrahydrofolate interconversion"/>
    <property type="evidence" value="ECO:0007669"/>
    <property type="project" value="UniProtKB-UniRule"/>
</dbReference>
<dbReference type="GO" id="GO:0004488">
    <property type="term" value="F:methylenetetrahydrofolate dehydrogenase (NADP+) activity"/>
    <property type="evidence" value="ECO:0007669"/>
    <property type="project" value="UniProtKB-UniRule"/>
</dbReference>
<dbReference type="Gene3D" id="3.40.50.10860">
    <property type="entry name" value="Leucine Dehydrogenase, chain A, domain 1"/>
    <property type="match status" value="1"/>
</dbReference>
<evidence type="ECO:0000256" key="2">
    <source>
        <dbReference type="ARBA" id="ARBA00011738"/>
    </source>
</evidence>
<dbReference type="SUPFAM" id="SSF53223">
    <property type="entry name" value="Aminoacid dehydrogenase-like, N-terminal domain"/>
    <property type="match status" value="1"/>
</dbReference>
<keyword evidence="4 12" id="KW-0028">Amino-acid biosynthesis</keyword>
<evidence type="ECO:0000256" key="12">
    <source>
        <dbReference type="HAMAP-Rule" id="MF_01576"/>
    </source>
</evidence>
<dbReference type="Proteomes" id="UP000242329">
    <property type="component" value="Unassembled WGS sequence"/>
</dbReference>
<gene>
    <name evidence="12" type="primary">folD</name>
    <name evidence="15" type="ORF">SAMN02745221_01008</name>
</gene>
<evidence type="ECO:0000256" key="4">
    <source>
        <dbReference type="ARBA" id="ARBA00022605"/>
    </source>
</evidence>
<proteinExistence type="inferred from homology"/>
<comment type="similarity">
    <text evidence="12">Belongs to the tetrahydrofolate dehydrogenase/cyclohydrolase family.</text>
</comment>
<dbReference type="PANTHER" id="PTHR48099">
    <property type="entry name" value="C-1-TETRAHYDROFOLATE SYNTHASE, CYTOPLASMIC-RELATED"/>
    <property type="match status" value="1"/>
</dbReference>
<dbReference type="InterPro" id="IPR036291">
    <property type="entry name" value="NAD(P)-bd_dom_sf"/>
</dbReference>
<dbReference type="InterPro" id="IPR000672">
    <property type="entry name" value="THF_DH/CycHdrlase"/>
</dbReference>
<dbReference type="InterPro" id="IPR020631">
    <property type="entry name" value="THF_DH/CycHdrlase_NAD-bd_dom"/>
</dbReference>
<evidence type="ECO:0000313" key="16">
    <source>
        <dbReference type="Proteomes" id="UP000242329"/>
    </source>
</evidence>
<comment type="caution">
    <text evidence="12">Lacks conserved residue(s) required for the propagation of feature annotation.</text>
</comment>
<accession>A0A1M5MTD9</accession>
<dbReference type="OrthoDB" id="9803580at2"/>
<dbReference type="FunFam" id="3.40.50.10860:FF:000005">
    <property type="entry name" value="C-1-tetrahydrofolate synthase, cytoplasmic, putative"/>
    <property type="match status" value="1"/>
</dbReference>
<keyword evidence="10 12" id="KW-0486">Methionine biosynthesis</keyword>
<keyword evidence="3 12" id="KW-0554">One-carbon metabolism</keyword>
<dbReference type="RefSeq" id="WP_073090948.1">
    <property type="nucleotide sequence ID" value="NZ_FQWY01000013.1"/>
</dbReference>
<comment type="subunit">
    <text evidence="2 12">Homodimer.</text>
</comment>
<evidence type="ECO:0000256" key="3">
    <source>
        <dbReference type="ARBA" id="ARBA00022563"/>
    </source>
</evidence>
<keyword evidence="8 12" id="KW-0560">Oxidoreductase</keyword>
<comment type="pathway">
    <text evidence="1 12">One-carbon metabolism; tetrahydrofolate interconversion.</text>
</comment>
<dbReference type="InterPro" id="IPR046346">
    <property type="entry name" value="Aminoacid_DH-like_N_sf"/>
</dbReference>
<dbReference type="STRING" id="1123382.SAMN02745221_01008"/>
<dbReference type="CDD" id="cd01080">
    <property type="entry name" value="NAD_bind_m-THF_DH_Cyclohyd"/>
    <property type="match status" value="1"/>
</dbReference>